<reference evidence="1" key="1">
    <citation type="submission" date="2021-05" db="EMBL/GenBank/DDBJ databases">
        <authorList>
            <person name="Pan Q."/>
            <person name="Jouanno E."/>
            <person name="Zahm M."/>
            <person name="Klopp C."/>
            <person name="Cabau C."/>
            <person name="Louis A."/>
            <person name="Berthelot C."/>
            <person name="Parey E."/>
            <person name="Roest Crollius H."/>
            <person name="Montfort J."/>
            <person name="Robinson-Rechavi M."/>
            <person name="Bouchez O."/>
            <person name="Lampietro C."/>
            <person name="Lopez Roques C."/>
            <person name="Donnadieu C."/>
            <person name="Postlethwait J."/>
            <person name="Bobe J."/>
            <person name="Dillon D."/>
            <person name="Chandos A."/>
            <person name="von Hippel F."/>
            <person name="Guiguen Y."/>
        </authorList>
    </citation>
    <scope>NUCLEOTIDE SEQUENCE</scope>
    <source>
        <strain evidence="1">YG-Jan2019</strain>
    </source>
</reference>
<gene>
    <name evidence="1" type="ORF">DPEC_G00220470</name>
</gene>
<proteinExistence type="predicted"/>
<evidence type="ECO:0000313" key="1">
    <source>
        <dbReference type="EMBL" id="KAJ7998233.1"/>
    </source>
</evidence>
<accession>A0ACC2G3S8</accession>
<name>A0ACC2G3S8_DALPE</name>
<keyword evidence="2" id="KW-1185">Reference proteome</keyword>
<organism evidence="1 2">
    <name type="scientific">Dallia pectoralis</name>
    <name type="common">Alaska blackfish</name>
    <dbReference type="NCBI Taxonomy" id="75939"/>
    <lineage>
        <taxon>Eukaryota</taxon>
        <taxon>Metazoa</taxon>
        <taxon>Chordata</taxon>
        <taxon>Craniata</taxon>
        <taxon>Vertebrata</taxon>
        <taxon>Euteleostomi</taxon>
        <taxon>Actinopterygii</taxon>
        <taxon>Neopterygii</taxon>
        <taxon>Teleostei</taxon>
        <taxon>Protacanthopterygii</taxon>
        <taxon>Esociformes</taxon>
        <taxon>Umbridae</taxon>
        <taxon>Dallia</taxon>
    </lineage>
</organism>
<dbReference type="EMBL" id="CM055745">
    <property type="protein sequence ID" value="KAJ7998233.1"/>
    <property type="molecule type" value="Genomic_DNA"/>
</dbReference>
<dbReference type="Proteomes" id="UP001157502">
    <property type="component" value="Chromosome 18"/>
</dbReference>
<protein>
    <submittedName>
        <fullName evidence="1">Uncharacterized protein</fullName>
    </submittedName>
</protein>
<comment type="caution">
    <text evidence="1">The sequence shown here is derived from an EMBL/GenBank/DDBJ whole genome shotgun (WGS) entry which is preliminary data.</text>
</comment>
<sequence length="125" mass="14117">MMVDRPEGTDPKCEVWCRRRRGWWRSGGSWKPKPCLMELERWQDDILWQLHGAGAPGTSFAAQDEELVRNYFSGVGRQVEALGKELWAVVGSGLTLARRNPIPFVSAVRIVEREETDTVVGCCAI</sequence>
<evidence type="ECO:0000313" key="2">
    <source>
        <dbReference type="Proteomes" id="UP001157502"/>
    </source>
</evidence>